<dbReference type="PROSITE" id="PS50005">
    <property type="entry name" value="TPR"/>
    <property type="match status" value="3"/>
</dbReference>
<evidence type="ECO:0000256" key="6">
    <source>
        <dbReference type="PROSITE-ProRule" id="PRU00339"/>
    </source>
</evidence>
<evidence type="ECO:0000313" key="8">
    <source>
        <dbReference type="EMBL" id="MDN3725387.1"/>
    </source>
</evidence>
<keyword evidence="4 6" id="KW-0802">TPR repeat</keyword>
<dbReference type="SUPFAM" id="SSF48452">
    <property type="entry name" value="TPR-like"/>
    <property type="match status" value="2"/>
</dbReference>
<dbReference type="InterPro" id="IPR051476">
    <property type="entry name" value="Bac_ResReg_Asp_Phosphatase"/>
</dbReference>
<dbReference type="InterPro" id="IPR011990">
    <property type="entry name" value="TPR-like_helical_dom_sf"/>
</dbReference>
<protein>
    <submittedName>
        <fullName evidence="8">Tetratricopeptide repeat protein</fullName>
    </submittedName>
</protein>
<dbReference type="PROSITE" id="PS51257">
    <property type="entry name" value="PROKAR_LIPOPROTEIN"/>
    <property type="match status" value="1"/>
</dbReference>
<evidence type="ECO:0000256" key="7">
    <source>
        <dbReference type="SAM" id="Phobius"/>
    </source>
</evidence>
<feature type="repeat" description="TPR" evidence="6">
    <location>
        <begin position="313"/>
        <end position="346"/>
    </location>
</feature>
<keyword evidence="7" id="KW-0812">Transmembrane</keyword>
<keyword evidence="2" id="KW-0963">Cytoplasm</keyword>
<dbReference type="Proteomes" id="UP001244787">
    <property type="component" value="Unassembled WGS sequence"/>
</dbReference>
<evidence type="ECO:0000256" key="1">
    <source>
        <dbReference type="ARBA" id="ARBA00004496"/>
    </source>
</evidence>
<dbReference type="InterPro" id="IPR019734">
    <property type="entry name" value="TPR_rpt"/>
</dbReference>
<dbReference type="EMBL" id="JAUGQQ010000015">
    <property type="protein sequence ID" value="MDN3725387.1"/>
    <property type="molecule type" value="Genomic_DNA"/>
</dbReference>
<comment type="subcellular location">
    <subcellularLocation>
        <location evidence="1">Cytoplasm</location>
    </subcellularLocation>
</comment>
<feature type="repeat" description="TPR" evidence="6">
    <location>
        <begin position="153"/>
        <end position="186"/>
    </location>
</feature>
<sequence length="458" mass="51874">MKTILPLLFVGAIISCEKSANGSTTAEYDKTATLPDSTFAKIHNQIYDNPSAAQARSLSLLDSLDANDKISRIKLMKYIGSSYVFETNYPEAIKYYNEALAEAESIHFYDEIANINNNLGTVFNESGSYTSAYIHLVAALDNYELAGTPEKKEGTLNNIGLTYLNLNNHKKALEYFERALDTSAQPKNPILVATILNNIALCYTNEKKQAAALESLNNSIALSEQHNNQYSLCISYKIMGDIHQSSGDFEKAFEAYTKSERIAQEGQLFQQIAFAKIGLGRVLLDQTNVDEALKYGLEVLKMAEEKNSNLLKTDAHFLLSMIYQQKKDYQKSLEHFQQHVRLKEEMNNNTIVNQIYDVELKHLDQLNNMQQLEIDKKELAISNKNNLLFFMSLVFILLLIGLYLAYRNHQHKQAAKLRGTLIEMNKKRSNAALEAEIRERKRIGQNLHDSLGYLLSLA</sequence>
<dbReference type="SMART" id="SM00028">
    <property type="entry name" value="TPR"/>
    <property type="match status" value="7"/>
</dbReference>
<keyword evidence="9" id="KW-1185">Reference proteome</keyword>
<feature type="transmembrane region" description="Helical" evidence="7">
    <location>
        <begin position="387"/>
        <end position="406"/>
    </location>
</feature>
<name>A0ABT8DJ22_9FLAO</name>
<evidence type="ECO:0000256" key="3">
    <source>
        <dbReference type="ARBA" id="ARBA00022737"/>
    </source>
</evidence>
<comment type="caution">
    <text evidence="8">The sequence shown here is derived from an EMBL/GenBank/DDBJ whole genome shotgun (WGS) entry which is preliminary data.</text>
</comment>
<comment type="similarity">
    <text evidence="5">Belongs to the Rap family.</text>
</comment>
<dbReference type="PANTHER" id="PTHR46630:SF1">
    <property type="entry name" value="TETRATRICOPEPTIDE REPEAT PROTEIN 29"/>
    <property type="match status" value="1"/>
</dbReference>
<evidence type="ECO:0000256" key="4">
    <source>
        <dbReference type="ARBA" id="ARBA00022803"/>
    </source>
</evidence>
<dbReference type="RefSeq" id="WP_290255478.1">
    <property type="nucleotide sequence ID" value="NZ_JAUGQQ010000015.1"/>
</dbReference>
<proteinExistence type="inferred from homology"/>
<dbReference type="PANTHER" id="PTHR46630">
    <property type="entry name" value="TETRATRICOPEPTIDE REPEAT PROTEIN 29"/>
    <property type="match status" value="1"/>
</dbReference>
<evidence type="ECO:0000256" key="2">
    <source>
        <dbReference type="ARBA" id="ARBA00022490"/>
    </source>
</evidence>
<evidence type="ECO:0000256" key="5">
    <source>
        <dbReference type="ARBA" id="ARBA00038253"/>
    </source>
</evidence>
<accession>A0ABT8DJ22</accession>
<dbReference type="Pfam" id="PF13424">
    <property type="entry name" value="TPR_12"/>
    <property type="match status" value="3"/>
</dbReference>
<gene>
    <name evidence="8" type="ORF">QRD02_13445</name>
</gene>
<organism evidence="8 9">
    <name type="scientific">Aequorivita aurantiaca</name>
    <dbReference type="NCBI Taxonomy" id="3053356"/>
    <lineage>
        <taxon>Bacteria</taxon>
        <taxon>Pseudomonadati</taxon>
        <taxon>Bacteroidota</taxon>
        <taxon>Flavobacteriia</taxon>
        <taxon>Flavobacteriales</taxon>
        <taxon>Flavobacteriaceae</taxon>
        <taxon>Aequorivita</taxon>
    </lineage>
</organism>
<keyword evidence="3" id="KW-0677">Repeat</keyword>
<evidence type="ECO:0000313" key="9">
    <source>
        <dbReference type="Proteomes" id="UP001244787"/>
    </source>
</evidence>
<keyword evidence="7" id="KW-0472">Membrane</keyword>
<reference evidence="8 9" key="1">
    <citation type="submission" date="2023-06" db="EMBL/GenBank/DDBJ databases">
        <authorList>
            <person name="Ye Y.-Q."/>
            <person name="Du Z.-J."/>
        </authorList>
    </citation>
    <scope>NUCLEOTIDE SEQUENCE [LARGE SCALE GENOMIC DNA]</scope>
    <source>
        <strain evidence="8 9">SDUM287046</strain>
    </source>
</reference>
<dbReference type="Gene3D" id="1.25.40.10">
    <property type="entry name" value="Tetratricopeptide repeat domain"/>
    <property type="match status" value="3"/>
</dbReference>
<keyword evidence="7" id="KW-1133">Transmembrane helix</keyword>
<feature type="repeat" description="TPR" evidence="6">
    <location>
        <begin position="73"/>
        <end position="106"/>
    </location>
</feature>